<dbReference type="SUPFAM" id="SSF81321">
    <property type="entry name" value="Family A G protein-coupled receptor-like"/>
    <property type="match status" value="1"/>
</dbReference>
<proteinExistence type="predicted"/>
<organism evidence="3">
    <name type="scientific">Capitella teleta</name>
    <name type="common">Polychaete worm</name>
    <dbReference type="NCBI Taxonomy" id="283909"/>
    <lineage>
        <taxon>Eukaryota</taxon>
        <taxon>Metazoa</taxon>
        <taxon>Spiralia</taxon>
        <taxon>Lophotrochozoa</taxon>
        <taxon>Annelida</taxon>
        <taxon>Polychaeta</taxon>
        <taxon>Sedentaria</taxon>
        <taxon>Scolecida</taxon>
        <taxon>Capitellidae</taxon>
        <taxon>Capitella</taxon>
    </lineage>
</organism>
<feature type="compositionally biased region" description="Low complexity" evidence="1">
    <location>
        <begin position="583"/>
        <end position="593"/>
    </location>
</feature>
<evidence type="ECO:0000256" key="1">
    <source>
        <dbReference type="SAM" id="MobiDB-lite"/>
    </source>
</evidence>
<feature type="transmembrane region" description="Helical" evidence="2">
    <location>
        <begin position="41"/>
        <end position="65"/>
    </location>
</feature>
<accession>R7VCE1</accession>
<feature type="compositionally biased region" description="Polar residues" evidence="1">
    <location>
        <begin position="563"/>
        <end position="575"/>
    </location>
</feature>
<dbReference type="CDD" id="cd00637">
    <property type="entry name" value="7tm_classA_rhodopsin-like"/>
    <property type="match status" value="1"/>
</dbReference>
<dbReference type="Proteomes" id="UP000014760">
    <property type="component" value="Unassembled WGS sequence"/>
</dbReference>
<dbReference type="EnsemblMetazoa" id="CapteT185475">
    <property type="protein sequence ID" value="CapteP185475"/>
    <property type="gene ID" value="CapteG185475"/>
</dbReference>
<sequence length="1022" mass="112501">MAFYTHGLLWVIITPFILISLIIAASVLISYHFVQRSLDVLLLAFLPALALDAGILVLIQGVIYLNDSGWGSVPCLVYTWAWLWLRITESFLILCLSLERVLFLHAWNYTHRGSWGIKLIAACSWLLAGVIAAIPIIGWDGLDLTVDIPESCNYMAYEIDHQYAIFMLVFELAIAFLGIGCLGDTLLHLRFFNKDFDKVITGGKGRMTPELEERSVCLMTAYESCKLVCVILLVVFLVNHVPHALMTLYVVLTDEMNDVFRVTKSRVVSIPRTAYAKQFERKTESDSMQVLAVPVQQVITRSRLASDNPGGKSNPGFESDDDDDVYEMGRQSRMNNHKGLFKKANNASNASEQSWILVDGFLCRSRPMSESTRGVASSSLVEVHSAQNSSLTDDVTPGTSTSFASSLPRTTRFVYASSDSSSPEIDTRKKMAMIRAPTPSPRGRNIRIYPSKEPLAQAPNACDSDDSVDGGPRCHRDIVQPLSQAMLRANDELHSYSTQDSLGTPSPDSASHLPYYLKSESSISQVSPLPTTALRNTEFGSSFEEGSDMGMISYDDDDIEQVLSSESPKSSSQNMDEIDNDVKSQSDSSSSIAASNSIGVSSAQALSLAQDLNIVSYMNVHPETVEDSSSEANDRSSNEGKYSLSAKDSETDIEMSRYRTLNDLSQLKLSQPEANRTGDTGPNKVYLLGNDGVSRLDFIGVEASKTQVVRPLNSPYAPSTSSQVTVERSHSGVFEEQIVRTIHFKHKEGDDDWSGKSETPVKPARKAPPHSVPDLSEILAGQAHTLPSTKKSLHSAMADVHEELLKKTQYSRDKAALIVDGNISTTNAQWKPTEKSLNGFDHKNKSMSANDISIRRDRLEPSRNAAVVLDAESLLQQQLKKELNSKLSNKTYSPIKSGIQGYRTVVKTIDFEDNVEEKKRNGQAVQMEVNPQSFERVHLKPPDLPTLTIEVSSDVTANGLFTDTDYRSMEEDLKARGRGRVLGTYPVSPGSDVSRVSPGPLSPPVSPYGPPSRLFARTSSQS</sequence>
<protein>
    <recommendedName>
        <fullName evidence="6">G-protein coupled receptors family 1 profile domain-containing protein</fullName>
    </recommendedName>
</protein>
<feature type="transmembrane region" description="Helical" evidence="2">
    <location>
        <begin position="77"/>
        <end position="98"/>
    </location>
</feature>
<dbReference type="AlphaFoldDB" id="R7VCE1"/>
<feature type="transmembrane region" description="Helical" evidence="2">
    <location>
        <begin position="163"/>
        <end position="187"/>
    </location>
</feature>
<keyword evidence="2" id="KW-0472">Membrane</keyword>
<feature type="region of interest" description="Disordered" evidence="1">
    <location>
        <begin position="302"/>
        <end position="325"/>
    </location>
</feature>
<dbReference type="HOGENOM" id="CLU_295816_0_0_1"/>
<reference evidence="4" key="3">
    <citation type="submission" date="2015-06" db="UniProtKB">
        <authorList>
            <consortium name="EnsemblMetazoa"/>
        </authorList>
    </citation>
    <scope>IDENTIFICATION</scope>
</reference>
<evidence type="ECO:0000313" key="5">
    <source>
        <dbReference type="Proteomes" id="UP000014760"/>
    </source>
</evidence>
<feature type="compositionally biased region" description="Pro residues" evidence="1">
    <location>
        <begin position="1000"/>
        <end position="1010"/>
    </location>
</feature>
<gene>
    <name evidence="3" type="ORF">CAPTEDRAFT_185475</name>
</gene>
<evidence type="ECO:0000313" key="4">
    <source>
        <dbReference type="EnsemblMetazoa" id="CapteP185475"/>
    </source>
</evidence>
<feature type="region of interest" description="Disordered" evidence="1">
    <location>
        <begin position="624"/>
        <end position="650"/>
    </location>
</feature>
<reference evidence="3 5" key="2">
    <citation type="journal article" date="2013" name="Nature">
        <title>Insights into bilaterian evolution from three spiralian genomes.</title>
        <authorList>
            <person name="Simakov O."/>
            <person name="Marletaz F."/>
            <person name="Cho S.J."/>
            <person name="Edsinger-Gonzales E."/>
            <person name="Havlak P."/>
            <person name="Hellsten U."/>
            <person name="Kuo D.H."/>
            <person name="Larsson T."/>
            <person name="Lv J."/>
            <person name="Arendt D."/>
            <person name="Savage R."/>
            <person name="Osoegawa K."/>
            <person name="de Jong P."/>
            <person name="Grimwood J."/>
            <person name="Chapman J.A."/>
            <person name="Shapiro H."/>
            <person name="Aerts A."/>
            <person name="Otillar R.P."/>
            <person name="Terry A.Y."/>
            <person name="Boore J.L."/>
            <person name="Grigoriev I.V."/>
            <person name="Lindberg D.R."/>
            <person name="Seaver E.C."/>
            <person name="Weisblat D.A."/>
            <person name="Putnam N.H."/>
            <person name="Rokhsar D.S."/>
        </authorList>
    </citation>
    <scope>NUCLEOTIDE SEQUENCE</scope>
    <source>
        <strain evidence="3 5">I ESC-2004</strain>
    </source>
</reference>
<feature type="region of interest" description="Disordered" evidence="1">
    <location>
        <begin position="746"/>
        <end position="773"/>
    </location>
</feature>
<dbReference type="EMBL" id="AMQN01004294">
    <property type="status" value="NOT_ANNOTATED_CDS"/>
    <property type="molecule type" value="Genomic_DNA"/>
</dbReference>
<feature type="region of interest" description="Disordered" evidence="1">
    <location>
        <begin position="563"/>
        <end position="593"/>
    </location>
</feature>
<feature type="transmembrane region" description="Helical" evidence="2">
    <location>
        <begin position="6"/>
        <end position="29"/>
    </location>
</feature>
<feature type="transmembrane region" description="Helical" evidence="2">
    <location>
        <begin position="119"/>
        <end position="139"/>
    </location>
</feature>
<dbReference type="OMA" id="WASICFR"/>
<name>R7VCE1_CAPTE</name>
<evidence type="ECO:0000256" key="2">
    <source>
        <dbReference type="SAM" id="Phobius"/>
    </source>
</evidence>
<feature type="region of interest" description="Disordered" evidence="1">
    <location>
        <begin position="980"/>
        <end position="1022"/>
    </location>
</feature>
<keyword evidence="2" id="KW-1133">Transmembrane helix</keyword>
<feature type="transmembrane region" description="Helical" evidence="2">
    <location>
        <begin position="227"/>
        <end position="252"/>
    </location>
</feature>
<keyword evidence="5" id="KW-1185">Reference proteome</keyword>
<reference evidence="5" key="1">
    <citation type="submission" date="2012-12" db="EMBL/GenBank/DDBJ databases">
        <authorList>
            <person name="Hellsten U."/>
            <person name="Grimwood J."/>
            <person name="Chapman J.A."/>
            <person name="Shapiro H."/>
            <person name="Aerts A."/>
            <person name="Otillar R.P."/>
            <person name="Terry A.Y."/>
            <person name="Boore J.L."/>
            <person name="Simakov O."/>
            <person name="Marletaz F."/>
            <person name="Cho S.-J."/>
            <person name="Edsinger-Gonzales E."/>
            <person name="Havlak P."/>
            <person name="Kuo D.-H."/>
            <person name="Larsson T."/>
            <person name="Lv J."/>
            <person name="Arendt D."/>
            <person name="Savage R."/>
            <person name="Osoegawa K."/>
            <person name="de Jong P."/>
            <person name="Lindberg D.R."/>
            <person name="Seaver E.C."/>
            <person name="Weisblat D.A."/>
            <person name="Putnam N.H."/>
            <person name="Grigoriev I.V."/>
            <person name="Rokhsar D.S."/>
        </authorList>
    </citation>
    <scope>NUCLEOTIDE SEQUENCE</scope>
    <source>
        <strain evidence="5">I ESC-2004</strain>
    </source>
</reference>
<dbReference type="Gene3D" id="1.20.1070.10">
    <property type="entry name" value="Rhodopsin 7-helix transmembrane proteins"/>
    <property type="match status" value="1"/>
</dbReference>
<evidence type="ECO:0000313" key="3">
    <source>
        <dbReference type="EMBL" id="ELU16513.1"/>
    </source>
</evidence>
<keyword evidence="2" id="KW-0812">Transmembrane</keyword>
<feature type="region of interest" description="Disordered" evidence="1">
    <location>
        <begin position="453"/>
        <end position="476"/>
    </location>
</feature>
<dbReference type="EMBL" id="KB293112">
    <property type="protein sequence ID" value="ELU16513.1"/>
    <property type="molecule type" value="Genomic_DNA"/>
</dbReference>
<evidence type="ECO:0008006" key="6">
    <source>
        <dbReference type="Google" id="ProtNLM"/>
    </source>
</evidence>